<evidence type="ECO:0000313" key="1">
    <source>
        <dbReference type="EMBL" id="MDQ1097227.1"/>
    </source>
</evidence>
<dbReference type="EMBL" id="JAUTAL010000001">
    <property type="protein sequence ID" value="MDQ1097227.1"/>
    <property type="molecule type" value="Genomic_DNA"/>
</dbReference>
<dbReference type="RefSeq" id="WP_307450596.1">
    <property type="nucleotide sequence ID" value="NZ_JAUTAL010000001.1"/>
</dbReference>
<evidence type="ECO:0000313" key="2">
    <source>
        <dbReference type="Proteomes" id="UP001225072"/>
    </source>
</evidence>
<accession>A0ABU0TJM6</accession>
<protein>
    <recommendedName>
        <fullName evidence="3">LysM domain-containing protein</fullName>
    </recommendedName>
</protein>
<gene>
    <name evidence="1" type="ORF">QE404_002374</name>
</gene>
<proteinExistence type="predicted"/>
<name>A0ABU0TJM6_9FLAO</name>
<dbReference type="Proteomes" id="UP001225072">
    <property type="component" value="Unassembled WGS sequence"/>
</dbReference>
<sequence>MIVHFILHGETLESIAEDIKLENPLYLKEYHNHRCAREDVIVDRLIPGKRLLIPASSDIARYNLRNDAPFKSPDRNPEIPFQPHQLNQKYSVGIVEKTYREQEISQQAVFYDALLEWIDFEDGHHLFHYSKLNFYNRKDGILGDLAEDCIKSLNPIEIKTDLNGKIADIRMSQEVADRFREIKDRLLNLYPGPYAKTYIEEFAYAVQNPKFFSERMQDDIFIKTYFAPVRTPFRNGTSSYPFSLSDSGISLTVIQAAELSRQPSEIMLSQKAESEAGFPGAVYSGQYTIRKESGLVSGIRIDYGYDEYGFRNTTQLIIDEKP</sequence>
<keyword evidence="2" id="KW-1185">Reference proteome</keyword>
<comment type="caution">
    <text evidence="1">The sequence shown here is derived from an EMBL/GenBank/DDBJ whole genome shotgun (WGS) entry which is preliminary data.</text>
</comment>
<reference evidence="1 2" key="1">
    <citation type="submission" date="2023-07" db="EMBL/GenBank/DDBJ databases">
        <title>Functional and genomic diversity of the sorghum phyllosphere microbiome.</title>
        <authorList>
            <person name="Shade A."/>
        </authorList>
    </citation>
    <scope>NUCLEOTIDE SEQUENCE [LARGE SCALE GENOMIC DNA]</scope>
    <source>
        <strain evidence="1 2">SORGH_AS_1064</strain>
    </source>
</reference>
<evidence type="ECO:0008006" key="3">
    <source>
        <dbReference type="Google" id="ProtNLM"/>
    </source>
</evidence>
<organism evidence="1 2">
    <name type="scientific">Chryseobacterium camelliae</name>
    <dbReference type="NCBI Taxonomy" id="1265445"/>
    <lineage>
        <taxon>Bacteria</taxon>
        <taxon>Pseudomonadati</taxon>
        <taxon>Bacteroidota</taxon>
        <taxon>Flavobacteriia</taxon>
        <taxon>Flavobacteriales</taxon>
        <taxon>Weeksellaceae</taxon>
        <taxon>Chryseobacterium group</taxon>
        <taxon>Chryseobacterium</taxon>
    </lineage>
</organism>